<evidence type="ECO:0000256" key="1">
    <source>
        <dbReference type="SAM" id="MobiDB-lite"/>
    </source>
</evidence>
<dbReference type="AlphaFoldDB" id="U7V2E1"/>
<protein>
    <submittedName>
        <fullName evidence="2">Uncharacterized protein</fullName>
    </submittedName>
</protein>
<dbReference type="Proteomes" id="UP000017174">
    <property type="component" value="Unassembled WGS sequence"/>
</dbReference>
<gene>
    <name evidence="2" type="ORF">HMPREF0742_01627</name>
</gene>
<dbReference type="PATRIC" id="fig|888019.4.peg.1369"/>
<accession>U7V2E1</accession>
<name>U7V2E1_9MICC</name>
<dbReference type="EMBL" id="AXZG01000049">
    <property type="protein sequence ID" value="ERT65710.1"/>
    <property type="molecule type" value="Genomic_DNA"/>
</dbReference>
<proteinExistence type="predicted"/>
<organism evidence="2 3">
    <name type="scientific">Rothia aeria F0184</name>
    <dbReference type="NCBI Taxonomy" id="888019"/>
    <lineage>
        <taxon>Bacteria</taxon>
        <taxon>Bacillati</taxon>
        <taxon>Actinomycetota</taxon>
        <taxon>Actinomycetes</taxon>
        <taxon>Micrococcales</taxon>
        <taxon>Micrococcaceae</taxon>
        <taxon>Rothia</taxon>
    </lineage>
</organism>
<evidence type="ECO:0000313" key="3">
    <source>
        <dbReference type="Proteomes" id="UP000017174"/>
    </source>
</evidence>
<sequence>MFRDTSIFSQDAPARAAPKASPCTEDARAAGILPESGENTLLGRNPVARG</sequence>
<feature type="region of interest" description="Disordered" evidence="1">
    <location>
        <begin position="31"/>
        <end position="50"/>
    </location>
</feature>
<evidence type="ECO:0000313" key="2">
    <source>
        <dbReference type="EMBL" id="ERT65710.1"/>
    </source>
</evidence>
<dbReference type="HOGENOM" id="CLU_3122281_0_0_11"/>
<feature type="region of interest" description="Disordered" evidence="1">
    <location>
        <begin position="1"/>
        <end position="26"/>
    </location>
</feature>
<reference evidence="2 3" key="1">
    <citation type="submission" date="2013-08" db="EMBL/GenBank/DDBJ databases">
        <authorList>
            <person name="Weinstock G."/>
            <person name="Sodergren E."/>
            <person name="Wylie T."/>
            <person name="Fulton L."/>
            <person name="Fulton R."/>
            <person name="Fronick C."/>
            <person name="O'Laughlin M."/>
            <person name="Godfrey J."/>
            <person name="Miner T."/>
            <person name="Herter B."/>
            <person name="Appelbaum E."/>
            <person name="Cordes M."/>
            <person name="Lek S."/>
            <person name="Wollam A."/>
            <person name="Pepin K.H."/>
            <person name="Palsikar V.B."/>
            <person name="Mitreva M."/>
            <person name="Wilson R.K."/>
        </authorList>
    </citation>
    <scope>NUCLEOTIDE SEQUENCE [LARGE SCALE GENOMIC DNA]</scope>
    <source>
        <strain evidence="2 3">F0184</strain>
    </source>
</reference>
<comment type="caution">
    <text evidence="2">The sequence shown here is derived from an EMBL/GenBank/DDBJ whole genome shotgun (WGS) entry which is preliminary data.</text>
</comment>